<feature type="compositionally biased region" description="Basic and acidic residues" evidence="1">
    <location>
        <begin position="1"/>
        <end position="11"/>
    </location>
</feature>
<dbReference type="EMBL" id="JAULUE010002068">
    <property type="protein sequence ID" value="KAK5876055.1"/>
    <property type="molecule type" value="Genomic_DNA"/>
</dbReference>
<protein>
    <submittedName>
        <fullName evidence="2">Uncharacterized protein</fullName>
    </submittedName>
</protein>
<reference evidence="2 3" key="1">
    <citation type="journal article" date="2023" name="Mol. Biol. Evol.">
        <title>Genomics of Secondarily Temperate Adaptation in the Only Non-Antarctic Icefish.</title>
        <authorList>
            <person name="Rivera-Colon A.G."/>
            <person name="Rayamajhi N."/>
            <person name="Minhas B.F."/>
            <person name="Madrigal G."/>
            <person name="Bilyk K.T."/>
            <person name="Yoon V."/>
            <person name="Hune M."/>
            <person name="Gregory S."/>
            <person name="Cheng C.H.C."/>
            <person name="Catchen J.M."/>
        </authorList>
    </citation>
    <scope>NUCLEOTIDE SEQUENCE [LARGE SCALE GENOMIC DNA]</scope>
    <source>
        <strain evidence="2">JC2023a</strain>
    </source>
</reference>
<name>A0AAN8B0D8_9TELE</name>
<gene>
    <name evidence="2" type="ORF">CesoFtcFv8_027062</name>
</gene>
<evidence type="ECO:0000313" key="2">
    <source>
        <dbReference type="EMBL" id="KAK5876055.1"/>
    </source>
</evidence>
<sequence length="91" mass="9999">MTLEQNKKALWEKTPPTVKQQNTPETGEQAGRHIKDGVGLFSTHSSIILLALSRERGWKCCSMGPVGSTAGPRTRIRGVLPERVETAKKDT</sequence>
<evidence type="ECO:0000256" key="1">
    <source>
        <dbReference type="SAM" id="MobiDB-lite"/>
    </source>
</evidence>
<accession>A0AAN8B0D8</accession>
<keyword evidence="3" id="KW-1185">Reference proteome</keyword>
<comment type="caution">
    <text evidence="2">The sequence shown here is derived from an EMBL/GenBank/DDBJ whole genome shotgun (WGS) entry which is preliminary data.</text>
</comment>
<dbReference type="Proteomes" id="UP001335648">
    <property type="component" value="Unassembled WGS sequence"/>
</dbReference>
<feature type="compositionally biased region" description="Polar residues" evidence="1">
    <location>
        <begin position="17"/>
        <end position="26"/>
    </location>
</feature>
<feature type="region of interest" description="Disordered" evidence="1">
    <location>
        <begin position="1"/>
        <end position="31"/>
    </location>
</feature>
<proteinExistence type="predicted"/>
<organism evidence="2 3">
    <name type="scientific">Champsocephalus esox</name>
    <name type="common">pike icefish</name>
    <dbReference type="NCBI Taxonomy" id="159716"/>
    <lineage>
        <taxon>Eukaryota</taxon>
        <taxon>Metazoa</taxon>
        <taxon>Chordata</taxon>
        <taxon>Craniata</taxon>
        <taxon>Vertebrata</taxon>
        <taxon>Euteleostomi</taxon>
        <taxon>Actinopterygii</taxon>
        <taxon>Neopterygii</taxon>
        <taxon>Teleostei</taxon>
        <taxon>Neoteleostei</taxon>
        <taxon>Acanthomorphata</taxon>
        <taxon>Eupercaria</taxon>
        <taxon>Perciformes</taxon>
        <taxon>Notothenioidei</taxon>
        <taxon>Channichthyidae</taxon>
        <taxon>Champsocephalus</taxon>
    </lineage>
</organism>
<dbReference type="AlphaFoldDB" id="A0AAN8B0D8"/>
<evidence type="ECO:0000313" key="3">
    <source>
        <dbReference type="Proteomes" id="UP001335648"/>
    </source>
</evidence>